<sequence length="83" mass="9089">MSRDEKLNDFKNTLGNIKEEISHGTAVLGDEAKHSAQNLKETTTKAMSNMADSAKVLGHEISNGAKTFMESTSKMFNDKNQGK</sequence>
<evidence type="ECO:0000313" key="1">
    <source>
        <dbReference type="EMBL" id="GKX68111.1"/>
    </source>
</evidence>
<evidence type="ECO:0000313" key="2">
    <source>
        <dbReference type="Proteomes" id="UP001058074"/>
    </source>
</evidence>
<dbReference type="EMBL" id="BROD01000001">
    <property type="protein sequence ID" value="GKX68111.1"/>
    <property type="molecule type" value="Genomic_DNA"/>
</dbReference>
<accession>A0ACB5RG96</accession>
<organism evidence="1 2">
    <name type="scientific">Inconstantimicrobium mannanitabidum</name>
    <dbReference type="NCBI Taxonomy" id="1604901"/>
    <lineage>
        <taxon>Bacteria</taxon>
        <taxon>Bacillati</taxon>
        <taxon>Bacillota</taxon>
        <taxon>Clostridia</taxon>
        <taxon>Eubacteriales</taxon>
        <taxon>Clostridiaceae</taxon>
        <taxon>Inconstantimicrobium</taxon>
    </lineage>
</organism>
<keyword evidence="2" id="KW-1185">Reference proteome</keyword>
<name>A0ACB5RG96_9CLOT</name>
<reference evidence="1" key="1">
    <citation type="journal article" date="2025" name="Int. J. Syst. Evol. Microbiol.">
        <title>Inconstantimicrobium mannanitabidum sp. nov., a novel member of the family Clostridiaceae isolated from anoxic soil under the treatment of reductive soil disinfestation.</title>
        <authorList>
            <person name="Ueki A."/>
            <person name="Tonouchi A."/>
            <person name="Honma S."/>
            <person name="Kaku N."/>
            <person name="Ueki K."/>
        </authorList>
    </citation>
    <scope>NUCLEOTIDE SEQUENCE</scope>
    <source>
        <strain evidence="1">TW13</strain>
    </source>
</reference>
<dbReference type="Proteomes" id="UP001058074">
    <property type="component" value="Unassembled WGS sequence"/>
</dbReference>
<protein>
    <submittedName>
        <fullName evidence="1">Uncharacterized protein</fullName>
    </submittedName>
</protein>
<gene>
    <name evidence="1" type="ORF">rsdtw13_33690</name>
</gene>
<proteinExistence type="predicted"/>
<comment type="caution">
    <text evidence="1">The sequence shown here is derived from an EMBL/GenBank/DDBJ whole genome shotgun (WGS) entry which is preliminary data.</text>
</comment>